<reference evidence="1 2" key="1">
    <citation type="submission" date="2012-09" db="EMBL/GenBank/DDBJ databases">
        <title>Draft Genome Sequences of 6 Strains from Genus Thauera.</title>
        <authorList>
            <person name="Liu B."/>
            <person name="Shapleigh J.P."/>
            <person name="Frostegard A.H."/>
        </authorList>
    </citation>
    <scope>NUCLEOTIDE SEQUENCE [LARGE SCALE GENOMIC DNA]</scope>
    <source>
        <strain evidence="1 2">S2</strain>
    </source>
</reference>
<evidence type="ECO:0000313" key="2">
    <source>
        <dbReference type="Proteomes" id="UP000013042"/>
    </source>
</evidence>
<name>N6YQX4_THASP</name>
<organism evidence="1 2">
    <name type="scientific">Thauera aminoaromatica S2</name>
    <dbReference type="NCBI Taxonomy" id="1234381"/>
    <lineage>
        <taxon>Bacteria</taxon>
        <taxon>Pseudomonadati</taxon>
        <taxon>Pseudomonadota</taxon>
        <taxon>Betaproteobacteria</taxon>
        <taxon>Rhodocyclales</taxon>
        <taxon>Zoogloeaceae</taxon>
        <taxon>Thauera</taxon>
    </lineage>
</organism>
<comment type="caution">
    <text evidence="1">The sequence shown here is derived from an EMBL/GenBank/DDBJ whole genome shotgun (WGS) entry which is preliminary data.</text>
</comment>
<dbReference type="Proteomes" id="UP000013042">
    <property type="component" value="Unassembled WGS sequence"/>
</dbReference>
<sequence length="283" mass="31189">MGRPLAVLKGERAMNTLALHLRGLPARHTPLSHRASLSPRSVPAFPQPPPFVAGPAVALRTALGTALATVLRRMLRPPRMELRIDVSPPDTAIEAELDTLHGRLHTPGDALHACTRLPTLLPDLVFHHREADGEHYVYVEDVARGRLAGYTVFNRLIEVDRRTDRHVRSPHSKYAPAYQGRGIASAVYDWALGRGFCLVSGARQSAGAHALWHALARRHPLRWVALRTKRMHDLGASVAPTRAAELDTRMILLGHGWSAARLRSLGLLHPAAEAANETMRRRA</sequence>
<dbReference type="SUPFAM" id="SSF55729">
    <property type="entry name" value="Acyl-CoA N-acyltransferases (Nat)"/>
    <property type="match status" value="1"/>
</dbReference>
<dbReference type="AlphaFoldDB" id="N6YQX4"/>
<dbReference type="EMBL" id="AMXD01000074">
    <property type="protein sequence ID" value="ENO84777.1"/>
    <property type="molecule type" value="Genomic_DNA"/>
</dbReference>
<proteinExistence type="predicted"/>
<dbReference type="InterPro" id="IPR016181">
    <property type="entry name" value="Acyl_CoA_acyltransferase"/>
</dbReference>
<accession>N6YQX4</accession>
<evidence type="ECO:0000313" key="1">
    <source>
        <dbReference type="EMBL" id="ENO84777.1"/>
    </source>
</evidence>
<protein>
    <submittedName>
        <fullName evidence="1">Uncharacterized protein</fullName>
    </submittedName>
</protein>
<gene>
    <name evidence="1" type="ORF">C665_12291</name>
</gene>